<evidence type="ECO:0000256" key="1">
    <source>
        <dbReference type="SAM" id="Phobius"/>
    </source>
</evidence>
<gene>
    <name evidence="2" type="ORF">RWH44_07765</name>
</gene>
<evidence type="ECO:0000313" key="2">
    <source>
        <dbReference type="EMBL" id="MDU0345600.1"/>
    </source>
</evidence>
<dbReference type="EMBL" id="JAWDIT010000002">
    <property type="protein sequence ID" value="MDU0345600.1"/>
    <property type="molecule type" value="Genomic_DNA"/>
</dbReference>
<dbReference type="RefSeq" id="WP_316004122.1">
    <property type="nucleotide sequence ID" value="NZ_JAWDIT010000002.1"/>
</dbReference>
<name>A0ABU3SMI8_9MICO</name>
<dbReference type="Pfam" id="PF19650">
    <property type="entry name" value="DUF6153"/>
    <property type="match status" value="1"/>
</dbReference>
<keyword evidence="1" id="KW-1133">Transmembrane helix</keyword>
<dbReference type="InterPro" id="IPR046151">
    <property type="entry name" value="DUF6153"/>
</dbReference>
<keyword evidence="3" id="KW-1185">Reference proteome</keyword>
<feature type="transmembrane region" description="Helical" evidence="1">
    <location>
        <begin position="17"/>
        <end position="39"/>
    </location>
</feature>
<evidence type="ECO:0000313" key="3">
    <source>
        <dbReference type="Proteomes" id="UP001261125"/>
    </source>
</evidence>
<sequence>MLAGTSVLRDAHARRPALVAVLAMVAAALIVGLLAMHVLNDRATMTGHHGTAAIDASAASDHVHPVDTSLATMSAQATDAADPVCEDCGGDHAMSEMGCILALVAAALLVFAATSVLRRLALRDLLTPEGTRRRARSAPGRPPSLISLCVCRT</sequence>
<proteinExistence type="predicted"/>
<feature type="transmembrane region" description="Helical" evidence="1">
    <location>
        <begin position="100"/>
        <end position="117"/>
    </location>
</feature>
<comment type="caution">
    <text evidence="2">The sequence shown here is derived from an EMBL/GenBank/DDBJ whole genome shotgun (WGS) entry which is preliminary data.</text>
</comment>
<accession>A0ABU3SMI8</accession>
<organism evidence="2 3">
    <name type="scientific">Microbacterium phycohabitans</name>
    <dbReference type="NCBI Taxonomy" id="3075993"/>
    <lineage>
        <taxon>Bacteria</taxon>
        <taxon>Bacillati</taxon>
        <taxon>Actinomycetota</taxon>
        <taxon>Actinomycetes</taxon>
        <taxon>Micrococcales</taxon>
        <taxon>Microbacteriaceae</taxon>
        <taxon>Microbacterium</taxon>
    </lineage>
</organism>
<dbReference type="Proteomes" id="UP001261125">
    <property type="component" value="Unassembled WGS sequence"/>
</dbReference>
<keyword evidence="1" id="KW-0812">Transmembrane</keyword>
<keyword evidence="1" id="KW-0472">Membrane</keyword>
<reference evidence="2 3" key="1">
    <citation type="submission" date="2023-09" db="EMBL/GenBank/DDBJ databases">
        <title>Microbacterium fusihabitans sp. nov., Microbacterium phycihabitans sp. nov., and Microbacterium cervinum sp. nov., isolated from dried seaweeds of beach.</title>
        <authorList>
            <person name="Lee S.D."/>
        </authorList>
    </citation>
    <scope>NUCLEOTIDE SEQUENCE [LARGE SCALE GENOMIC DNA]</scope>
    <source>
        <strain evidence="2 3">KSW2-29</strain>
    </source>
</reference>
<protein>
    <submittedName>
        <fullName evidence="2">DUF6153 family protein</fullName>
    </submittedName>
</protein>